<keyword evidence="5" id="KW-1185">Reference proteome</keyword>
<feature type="coiled-coil region" evidence="1">
    <location>
        <begin position="76"/>
        <end position="110"/>
    </location>
</feature>
<keyword evidence="2" id="KW-1133">Transmembrane helix</keyword>
<feature type="coiled-coil region" evidence="1">
    <location>
        <begin position="151"/>
        <end position="193"/>
    </location>
</feature>
<keyword evidence="2" id="KW-0812">Transmembrane</keyword>
<evidence type="ECO:0000313" key="4">
    <source>
        <dbReference type="EMBL" id="QNM85740.1"/>
    </source>
</evidence>
<feature type="signal peptide" evidence="3">
    <location>
        <begin position="1"/>
        <end position="19"/>
    </location>
</feature>
<organism evidence="4 5">
    <name type="scientific">Polaribacter pectinis</name>
    <dbReference type="NCBI Taxonomy" id="2738844"/>
    <lineage>
        <taxon>Bacteria</taxon>
        <taxon>Pseudomonadati</taxon>
        <taxon>Bacteroidota</taxon>
        <taxon>Flavobacteriia</taxon>
        <taxon>Flavobacteriales</taxon>
        <taxon>Flavobacteriaceae</taxon>
    </lineage>
</organism>
<evidence type="ECO:0008006" key="6">
    <source>
        <dbReference type="Google" id="ProtNLM"/>
    </source>
</evidence>
<keyword evidence="2" id="KW-0472">Membrane</keyword>
<keyword evidence="3" id="KW-0732">Signal</keyword>
<accession>A0A7G9LAU1</accession>
<name>A0A7G9LAU1_9FLAO</name>
<reference evidence="4 5" key="1">
    <citation type="submission" date="2020-08" db="EMBL/GenBank/DDBJ databases">
        <title>Polaribacter sp. L12M9 isolated from gut of the Korean scallop.</title>
        <authorList>
            <person name="Jeong Y.S."/>
        </authorList>
    </citation>
    <scope>NUCLEOTIDE SEQUENCE [LARGE SCALE GENOMIC DNA]</scope>
    <source>
        <strain evidence="4 5">L12M9</strain>
    </source>
</reference>
<protein>
    <recommendedName>
        <fullName evidence="6">tRNA (Guanine-N1)-methyltransferase</fullName>
    </recommendedName>
</protein>
<dbReference type="Proteomes" id="UP000515808">
    <property type="component" value="Chromosome"/>
</dbReference>
<proteinExistence type="predicted"/>
<evidence type="ECO:0000313" key="5">
    <source>
        <dbReference type="Proteomes" id="UP000515808"/>
    </source>
</evidence>
<evidence type="ECO:0000256" key="1">
    <source>
        <dbReference type="SAM" id="Coils"/>
    </source>
</evidence>
<keyword evidence="1" id="KW-0175">Coiled coil</keyword>
<feature type="chain" id="PRO_5028928927" description="tRNA (Guanine-N1)-methyltransferase" evidence="3">
    <location>
        <begin position="20"/>
        <end position="193"/>
    </location>
</feature>
<gene>
    <name evidence="4" type="ORF">H9W90_01035</name>
</gene>
<evidence type="ECO:0000256" key="2">
    <source>
        <dbReference type="SAM" id="Phobius"/>
    </source>
</evidence>
<dbReference type="AlphaFoldDB" id="A0A7G9LAU1"/>
<sequence length="193" mass="22773">MRLLIIVFTTILLSTISYAQETTELENTLENQFDKIYRTSTSYQTYKVISKERFQLLKKNVLDSLKESKSLVIEKEKSLKAEKASIQETKETLNKTKQELEIALNKENSISLFGIQLSKTTYNLILWSLIAVLLFSLLYFIYKFSKGNIITQKAENGLQEVEQEFEQYRKKSLEREQKLRRQLQDEINKQRNL</sequence>
<feature type="transmembrane region" description="Helical" evidence="2">
    <location>
        <begin position="124"/>
        <end position="142"/>
    </location>
</feature>
<dbReference type="EMBL" id="CP060695">
    <property type="protein sequence ID" value="QNM85740.1"/>
    <property type="molecule type" value="Genomic_DNA"/>
</dbReference>
<dbReference type="KEGG" id="ppec:H9W90_01035"/>
<evidence type="ECO:0000256" key="3">
    <source>
        <dbReference type="SAM" id="SignalP"/>
    </source>
</evidence>
<dbReference type="RefSeq" id="WP_187482642.1">
    <property type="nucleotide sequence ID" value="NZ_CP060695.1"/>
</dbReference>